<dbReference type="AlphaFoldDB" id="A0A7J7UCM4"/>
<keyword evidence="3" id="KW-1185">Reference proteome</keyword>
<gene>
    <name evidence="2" type="ORF">mMyoMyo1_008707</name>
</gene>
<dbReference type="Proteomes" id="UP000527355">
    <property type="component" value="Unassembled WGS sequence"/>
</dbReference>
<feature type="compositionally biased region" description="Basic and acidic residues" evidence="1">
    <location>
        <begin position="83"/>
        <end position="99"/>
    </location>
</feature>
<accession>A0A7J7UCM4</accession>
<reference evidence="2 3" key="1">
    <citation type="journal article" date="2020" name="Nature">
        <title>Six reference-quality genomes reveal evolution of bat adaptations.</title>
        <authorList>
            <person name="Jebb D."/>
            <person name="Huang Z."/>
            <person name="Pippel M."/>
            <person name="Hughes G.M."/>
            <person name="Lavrichenko K."/>
            <person name="Devanna P."/>
            <person name="Winkler S."/>
            <person name="Jermiin L.S."/>
            <person name="Skirmuntt E.C."/>
            <person name="Katzourakis A."/>
            <person name="Burkitt-Gray L."/>
            <person name="Ray D.A."/>
            <person name="Sullivan K.A.M."/>
            <person name="Roscito J.G."/>
            <person name="Kirilenko B.M."/>
            <person name="Davalos L.M."/>
            <person name="Corthals A.P."/>
            <person name="Power M.L."/>
            <person name="Jones G."/>
            <person name="Ransome R.D."/>
            <person name="Dechmann D.K.N."/>
            <person name="Locatelli A.G."/>
            <person name="Puechmaille S.J."/>
            <person name="Fedrigo O."/>
            <person name="Jarvis E.D."/>
            <person name="Hiller M."/>
            <person name="Vernes S.C."/>
            <person name="Myers E.W."/>
            <person name="Teeling E.C."/>
        </authorList>
    </citation>
    <scope>NUCLEOTIDE SEQUENCE [LARGE SCALE GENOMIC DNA]</scope>
    <source>
        <strain evidence="2">MMyoMyo1</strain>
        <tissue evidence="2">Flight muscle</tissue>
    </source>
</reference>
<name>A0A7J7UCM4_MYOMY</name>
<dbReference type="EMBL" id="JABWUV010000013">
    <property type="protein sequence ID" value="KAF6310643.1"/>
    <property type="molecule type" value="Genomic_DNA"/>
</dbReference>
<comment type="caution">
    <text evidence="2">The sequence shown here is derived from an EMBL/GenBank/DDBJ whole genome shotgun (WGS) entry which is preliminary data.</text>
</comment>
<evidence type="ECO:0000256" key="1">
    <source>
        <dbReference type="SAM" id="MobiDB-lite"/>
    </source>
</evidence>
<evidence type="ECO:0000313" key="3">
    <source>
        <dbReference type="Proteomes" id="UP000527355"/>
    </source>
</evidence>
<feature type="region of interest" description="Disordered" evidence="1">
    <location>
        <begin position="28"/>
        <end position="171"/>
    </location>
</feature>
<sequence>MRGERRRLGCAGEDRARFGFCAKAPSRVTRARGDVATAQEPAEAPRGVGSGRSALPVPGPESQGVPAGEPGPRLWALTPAGGRPEDGLVRRQRRPERGAVTRGLLFAPRKGSSGGHSPGRQSSGPEPRGRRCGSPCGGAGREKRAPAPVRESRVPWGLLRSRRAGFSGPRA</sequence>
<feature type="compositionally biased region" description="Basic and acidic residues" evidence="1">
    <location>
        <begin position="140"/>
        <end position="153"/>
    </location>
</feature>
<evidence type="ECO:0000313" key="2">
    <source>
        <dbReference type="EMBL" id="KAF6310643.1"/>
    </source>
</evidence>
<organism evidence="2 3">
    <name type="scientific">Myotis myotis</name>
    <name type="common">Greater mouse-eared bat</name>
    <name type="synonym">Vespertilio myotis</name>
    <dbReference type="NCBI Taxonomy" id="51298"/>
    <lineage>
        <taxon>Eukaryota</taxon>
        <taxon>Metazoa</taxon>
        <taxon>Chordata</taxon>
        <taxon>Craniata</taxon>
        <taxon>Vertebrata</taxon>
        <taxon>Euteleostomi</taxon>
        <taxon>Mammalia</taxon>
        <taxon>Eutheria</taxon>
        <taxon>Laurasiatheria</taxon>
        <taxon>Chiroptera</taxon>
        <taxon>Yangochiroptera</taxon>
        <taxon>Vespertilionidae</taxon>
        <taxon>Myotis</taxon>
    </lineage>
</organism>
<protein>
    <submittedName>
        <fullName evidence="2">Uncharacterized protein</fullName>
    </submittedName>
</protein>
<proteinExistence type="predicted"/>